<organism evidence="1 2">
    <name type="scientific">Ralstonia pickettii OR214</name>
    <dbReference type="NCBI Taxonomy" id="1264675"/>
    <lineage>
        <taxon>Bacteria</taxon>
        <taxon>Pseudomonadati</taxon>
        <taxon>Pseudomonadota</taxon>
        <taxon>Betaproteobacteria</taxon>
        <taxon>Burkholderiales</taxon>
        <taxon>Burkholderiaceae</taxon>
        <taxon>Ralstonia</taxon>
    </lineage>
</organism>
<dbReference type="Proteomes" id="UP000013280">
    <property type="component" value="Unassembled WGS sequence"/>
</dbReference>
<evidence type="ECO:0000313" key="1">
    <source>
        <dbReference type="EMBL" id="ENZ77682.1"/>
    </source>
</evidence>
<reference evidence="1 2" key="1">
    <citation type="journal article" date="2013" name="Genome Announc.">
        <title>Draft Genome Sequence for Ralstonia sp. Strain OR214, a Bacterium with Potential for Bioremediation.</title>
        <authorList>
            <person name="Utturkar S.M."/>
            <person name="Bollmann A."/>
            <person name="Brzoska R.M."/>
            <person name="Klingeman D.M."/>
            <person name="Epstein S.E."/>
            <person name="Palumbo A.V."/>
            <person name="Brown S.D."/>
        </authorList>
    </citation>
    <scope>NUCLEOTIDE SEQUENCE [LARGE SCALE GENOMIC DNA]</scope>
    <source>
        <strain evidence="1 2">OR214</strain>
    </source>
</reference>
<accession>R0E8G4</accession>
<dbReference type="PATRIC" id="fig|1264675.3.peg.2614"/>
<dbReference type="EMBL" id="APMQ01000006">
    <property type="protein sequence ID" value="ENZ77682.1"/>
    <property type="molecule type" value="Genomic_DNA"/>
</dbReference>
<dbReference type="RefSeq" id="WP_004631298.1">
    <property type="nucleotide sequence ID" value="NZ_APMQ01000006.1"/>
</dbReference>
<protein>
    <submittedName>
        <fullName evidence="1">Uncharacterized protein</fullName>
    </submittedName>
</protein>
<comment type="caution">
    <text evidence="1">The sequence shown here is derived from an EMBL/GenBank/DDBJ whole genome shotgun (WGS) entry which is preliminary data.</text>
</comment>
<gene>
    <name evidence="1" type="ORF">OR214_02686</name>
</gene>
<dbReference type="AlphaFoldDB" id="R0E8G4"/>
<proteinExistence type="predicted"/>
<name>R0E8G4_RALPI</name>
<evidence type="ECO:0000313" key="2">
    <source>
        <dbReference type="Proteomes" id="UP000013280"/>
    </source>
</evidence>
<sequence length="772" mass="87885">MPVRKQKLDVPIDDQHPRFRSEWNDNRVVIDVSHHQACDECLAIYDFNNYTLAIGESNSLYSGILPLTKFPNIITALKFAVNKTLHGADKGDVAASISLTINHGVRIFVWLLRNGHYSLRTVTREDITQLANDLSNQGWWNLLRYDESFHNLMEAIRRDDTIARNLVGCSNTNSLTLRPSEISKLIGLPVSGNAVPRYFRSFITQILSIASTIDSANESKSGTHGRNYSEFRSTLRVLNRLALHPDENDCISFLPFPIVEAACKEKFGSFDGRTVNLSVDSAVAIFKESLRWLYDFHDAVLEILDTARLTLDEHKKKDRPNDTGLAATIHRRIAEIVFRRKLPHQLLNQDGRGYTSANVINTVFSALAALITINQGRRANEVIGHHRPYGLYFGCTTRVSDTLAERRLDIYCEKSPQDWGVQWCNRLVVDAIDFLEEIAQRYRPFQTPPLERKSDTAEARLQKLFEWRPFTTIGFSNPPIPFHWRSHSSLFFELAGVDTAMFHKSPYPFRRTFITLHIYRYDHPDLLALENHVGHLTESATETYFRDPNKREPSQRIGRLYRKIEEGNNSIRAMLTQERKAYLAEKVLDLFSGRPLGGAFPRLILALTKRLNSSLDFRTSTVGEKASKVTAILLGRGYLPSEKPNGPCMAGTARHTKRHANCFESGALRTELASPSKCQGCVHLMTTQNTLIKFEKDRDYAVKKSSDFSLPKPVRREFAKHAEVMSAIMEREESMAESNRILFERLIATWELAVKEAQNVQRSRKGTTSKAS</sequence>